<name>A0A517QI68_9PLAN</name>
<keyword evidence="3" id="KW-1185">Reference proteome</keyword>
<dbReference type="OrthoDB" id="264328at2"/>
<dbReference type="KEGG" id="tpol:Mal48_05660"/>
<organism evidence="2 3">
    <name type="scientific">Thalassoglobus polymorphus</name>
    <dbReference type="NCBI Taxonomy" id="2527994"/>
    <lineage>
        <taxon>Bacteria</taxon>
        <taxon>Pseudomonadati</taxon>
        <taxon>Planctomycetota</taxon>
        <taxon>Planctomycetia</taxon>
        <taxon>Planctomycetales</taxon>
        <taxon>Planctomycetaceae</taxon>
        <taxon>Thalassoglobus</taxon>
    </lineage>
</organism>
<sequence>MAEETLAEEPQTEDQLVIRAQEALSSCNWVIGECASEWTQKYARGRTDADFGSMIGLSGDQVYQRRRVWETFADVNTDYTNLKWSHFYVALNWDDASECLQWANEIEATVAEMKAWRRSQHGEDLTAPAEEEAPFSIAPDYLQVGDNMVREVADVEGEGRSLAGAGVGSSGERAETVNSAPRESSGNSEYAPFGQGARGDASSDENEKREGPSSEEIYKRACASIEKVVVALSPELIEDFREMPLELQQRFVNAVKNLQSRTAGLS</sequence>
<dbReference type="AlphaFoldDB" id="A0A517QI68"/>
<gene>
    <name evidence="2" type="ORF">Mal48_05660</name>
</gene>
<reference evidence="2 3" key="1">
    <citation type="submission" date="2019-02" db="EMBL/GenBank/DDBJ databases">
        <title>Deep-cultivation of Planctomycetes and their phenomic and genomic characterization uncovers novel biology.</title>
        <authorList>
            <person name="Wiegand S."/>
            <person name="Jogler M."/>
            <person name="Boedeker C."/>
            <person name="Pinto D."/>
            <person name="Vollmers J."/>
            <person name="Rivas-Marin E."/>
            <person name="Kohn T."/>
            <person name="Peeters S.H."/>
            <person name="Heuer A."/>
            <person name="Rast P."/>
            <person name="Oberbeckmann S."/>
            <person name="Bunk B."/>
            <person name="Jeske O."/>
            <person name="Meyerdierks A."/>
            <person name="Storesund J.E."/>
            <person name="Kallscheuer N."/>
            <person name="Luecker S."/>
            <person name="Lage O.M."/>
            <person name="Pohl T."/>
            <person name="Merkel B.J."/>
            <person name="Hornburger P."/>
            <person name="Mueller R.-W."/>
            <person name="Bruemmer F."/>
            <person name="Labrenz M."/>
            <person name="Spormann A.M."/>
            <person name="Op den Camp H."/>
            <person name="Overmann J."/>
            <person name="Amann R."/>
            <person name="Jetten M.S.M."/>
            <person name="Mascher T."/>
            <person name="Medema M.H."/>
            <person name="Devos D.P."/>
            <person name="Kaster A.-K."/>
            <person name="Ovreas L."/>
            <person name="Rohde M."/>
            <person name="Galperin M.Y."/>
            <person name="Jogler C."/>
        </authorList>
    </citation>
    <scope>NUCLEOTIDE SEQUENCE [LARGE SCALE GENOMIC DNA]</scope>
    <source>
        <strain evidence="2 3">Mal48</strain>
    </source>
</reference>
<accession>A0A517QI68</accession>
<dbReference type="Proteomes" id="UP000315724">
    <property type="component" value="Chromosome"/>
</dbReference>
<protein>
    <submittedName>
        <fullName evidence="2">Uncharacterized protein</fullName>
    </submittedName>
</protein>
<evidence type="ECO:0000313" key="2">
    <source>
        <dbReference type="EMBL" id="QDT31333.1"/>
    </source>
</evidence>
<feature type="compositionally biased region" description="Basic and acidic residues" evidence="1">
    <location>
        <begin position="205"/>
        <end position="217"/>
    </location>
</feature>
<evidence type="ECO:0000256" key="1">
    <source>
        <dbReference type="SAM" id="MobiDB-lite"/>
    </source>
</evidence>
<evidence type="ECO:0000313" key="3">
    <source>
        <dbReference type="Proteomes" id="UP000315724"/>
    </source>
</evidence>
<feature type="region of interest" description="Disordered" evidence="1">
    <location>
        <begin position="161"/>
        <end position="217"/>
    </location>
</feature>
<proteinExistence type="predicted"/>
<feature type="compositionally biased region" description="Polar residues" evidence="1">
    <location>
        <begin position="176"/>
        <end position="188"/>
    </location>
</feature>
<dbReference type="RefSeq" id="WP_145195826.1">
    <property type="nucleotide sequence ID" value="NZ_CP036267.1"/>
</dbReference>
<dbReference type="EMBL" id="CP036267">
    <property type="protein sequence ID" value="QDT31333.1"/>
    <property type="molecule type" value="Genomic_DNA"/>
</dbReference>